<sequence>MILERRFALMALAALPGLGPVNIRRLDNALGGKVEHLLEMTEAERSVLCARNVVDQLGEWQKYFHPERVGNELKRLKADFITSEESDYPRRLGPYSDRPIGLYRCREGRTFGERCVAIVGTRQPSAYGRKVAREFAVELSCAGFTVVSGMAEGIDTEAHRAALESGGRTAAVLGGGLNRCYPSSNRELMEEIVQSAGVWSEFPLWRSADRRSFPQRNRIVSGVSEAVLVVESGLKGGSLITARMASEQGKPVYIIPGRIDAPESAGCHSLIRDGAQLVTSVEEILEDLSYLPEGLKNPGWGQIPELQGRKPKPEPQLSGLEASVWKVLGDKSHAHADSLANELGVSVSEISRTVTEMEIAGHLARRLDGCYERN</sequence>
<dbReference type="NCBIfam" id="TIGR00732">
    <property type="entry name" value="dprA"/>
    <property type="match status" value="1"/>
</dbReference>
<feature type="domain" description="Smf/DprA SLOG" evidence="2">
    <location>
        <begin position="80"/>
        <end position="288"/>
    </location>
</feature>
<evidence type="ECO:0000313" key="5">
    <source>
        <dbReference type="Proteomes" id="UP000478417"/>
    </source>
</evidence>
<comment type="caution">
    <text evidence="4">The sequence shown here is derived from an EMBL/GenBank/DDBJ whole genome shotgun (WGS) entry which is preliminary data.</text>
</comment>
<dbReference type="EMBL" id="JAAGNX010000002">
    <property type="protein sequence ID" value="NDV62492.1"/>
    <property type="molecule type" value="Genomic_DNA"/>
</dbReference>
<proteinExistence type="inferred from homology"/>
<dbReference type="InterPro" id="IPR036388">
    <property type="entry name" value="WH-like_DNA-bd_sf"/>
</dbReference>
<evidence type="ECO:0000259" key="3">
    <source>
        <dbReference type="Pfam" id="PF17782"/>
    </source>
</evidence>
<dbReference type="Pfam" id="PF02481">
    <property type="entry name" value="DNA_processg_A"/>
    <property type="match status" value="1"/>
</dbReference>
<dbReference type="Proteomes" id="UP000478417">
    <property type="component" value="Unassembled WGS sequence"/>
</dbReference>
<protein>
    <submittedName>
        <fullName evidence="4">DNA-protecting protein DprA</fullName>
    </submittedName>
</protein>
<dbReference type="GO" id="GO:0009294">
    <property type="term" value="P:DNA-mediated transformation"/>
    <property type="evidence" value="ECO:0007669"/>
    <property type="project" value="InterPro"/>
</dbReference>
<evidence type="ECO:0000256" key="1">
    <source>
        <dbReference type="ARBA" id="ARBA00006525"/>
    </source>
</evidence>
<dbReference type="Pfam" id="PF17782">
    <property type="entry name" value="WHD_DprA"/>
    <property type="match status" value="1"/>
</dbReference>
<dbReference type="Gene3D" id="1.10.10.10">
    <property type="entry name" value="Winged helix-like DNA-binding domain superfamily/Winged helix DNA-binding domain"/>
    <property type="match status" value="1"/>
</dbReference>
<organism evidence="4 5">
    <name type="scientific">Oceanipulchritudo coccoides</name>
    <dbReference type="NCBI Taxonomy" id="2706888"/>
    <lineage>
        <taxon>Bacteria</taxon>
        <taxon>Pseudomonadati</taxon>
        <taxon>Verrucomicrobiota</taxon>
        <taxon>Opitutia</taxon>
        <taxon>Puniceicoccales</taxon>
        <taxon>Oceanipulchritudinaceae</taxon>
        <taxon>Oceanipulchritudo</taxon>
    </lineage>
</organism>
<feature type="domain" description="DprA winged helix" evidence="3">
    <location>
        <begin position="310"/>
        <end position="366"/>
    </location>
</feature>
<dbReference type="AlphaFoldDB" id="A0A6B2M2E4"/>
<dbReference type="PANTHER" id="PTHR43022:SF1">
    <property type="entry name" value="PROTEIN SMF"/>
    <property type="match status" value="1"/>
</dbReference>
<dbReference type="Gene3D" id="3.40.50.450">
    <property type="match status" value="1"/>
</dbReference>
<keyword evidence="5" id="KW-1185">Reference proteome</keyword>
<accession>A0A6B2M2E4</accession>
<dbReference type="InterPro" id="IPR003488">
    <property type="entry name" value="DprA"/>
</dbReference>
<name>A0A6B2M2E4_9BACT</name>
<gene>
    <name evidence="4" type="primary">dprA</name>
    <name evidence="4" type="ORF">G0Q06_08525</name>
</gene>
<dbReference type="RefSeq" id="WP_163964441.1">
    <property type="nucleotide sequence ID" value="NZ_JAAGNX010000002.1"/>
</dbReference>
<dbReference type="SUPFAM" id="SSF102405">
    <property type="entry name" value="MCP/YpsA-like"/>
    <property type="match status" value="1"/>
</dbReference>
<reference evidence="4 5" key="1">
    <citation type="submission" date="2020-02" db="EMBL/GenBank/DDBJ databases">
        <title>Albibacoteraceae fam. nov., the first described family within the subdivision 4 Verrucomicrobia.</title>
        <authorList>
            <person name="Xi F."/>
        </authorList>
    </citation>
    <scope>NUCLEOTIDE SEQUENCE [LARGE SCALE GENOMIC DNA]</scope>
    <source>
        <strain evidence="4 5">CK1056</strain>
    </source>
</reference>
<evidence type="ECO:0000313" key="4">
    <source>
        <dbReference type="EMBL" id="NDV62492.1"/>
    </source>
</evidence>
<evidence type="ECO:0000259" key="2">
    <source>
        <dbReference type="Pfam" id="PF02481"/>
    </source>
</evidence>
<comment type="similarity">
    <text evidence="1">Belongs to the DprA/Smf family.</text>
</comment>
<dbReference type="PANTHER" id="PTHR43022">
    <property type="entry name" value="PROTEIN SMF"/>
    <property type="match status" value="1"/>
</dbReference>
<dbReference type="InterPro" id="IPR057666">
    <property type="entry name" value="DrpA_SLOG"/>
</dbReference>
<dbReference type="InterPro" id="IPR041614">
    <property type="entry name" value="DprA_WH"/>
</dbReference>